<dbReference type="OrthoDB" id="8385759at2"/>
<dbReference type="InterPro" id="IPR029063">
    <property type="entry name" value="SAM-dependent_MTases_sf"/>
</dbReference>
<dbReference type="STRING" id="630515.SAMN04489812_5563"/>
<keyword evidence="2" id="KW-0808">Transferase</keyword>
<dbReference type="SUPFAM" id="SSF53335">
    <property type="entry name" value="S-adenosyl-L-methionine-dependent methyltransferases"/>
    <property type="match status" value="1"/>
</dbReference>
<dbReference type="GO" id="GO:0008168">
    <property type="term" value="F:methyltransferase activity"/>
    <property type="evidence" value="ECO:0007669"/>
    <property type="project" value="UniProtKB-KW"/>
</dbReference>
<dbReference type="GO" id="GO:0032259">
    <property type="term" value="P:methylation"/>
    <property type="evidence" value="ECO:0007669"/>
    <property type="project" value="UniProtKB-KW"/>
</dbReference>
<feature type="domain" description="Methyltransferase type 12" evidence="1">
    <location>
        <begin position="56"/>
        <end position="149"/>
    </location>
</feature>
<sequence length="262" mass="28088">MDENSAVNREFWDEIAPHHAGSDYYAIERFVASPDSLGLIEKSELGDVAGRSICHLQCHLGLDSLSLARLGADVTGVDFSGASLRIARELCERTRLPARFVESDVLTAAATLQTEYDIVFTTRGVLMWIGDLAGWADNCLRLLRPGGTFYLLDIHPLGMAVEQTGSGLRLASSYFGGGAPSITEEDASYAVSGVGLTHRETREWIHPVGEVVTALAGAGLVIEFLHEHPDDGYAPTTLSATADVAGVPELPALFSIRAHRPG</sequence>
<evidence type="ECO:0000313" key="3">
    <source>
        <dbReference type="Proteomes" id="UP000199103"/>
    </source>
</evidence>
<dbReference type="PANTHER" id="PTHR43464">
    <property type="entry name" value="METHYLTRANSFERASE"/>
    <property type="match status" value="1"/>
</dbReference>
<protein>
    <submittedName>
        <fullName evidence="2">Methyltransferase domain-containing protein</fullName>
    </submittedName>
</protein>
<reference evidence="2 3" key="1">
    <citation type="submission" date="2016-10" db="EMBL/GenBank/DDBJ databases">
        <authorList>
            <person name="de Groot N.N."/>
        </authorList>
    </citation>
    <scope>NUCLEOTIDE SEQUENCE [LARGE SCALE GENOMIC DNA]</scope>
    <source>
        <strain evidence="2 3">DSM 21800</strain>
    </source>
</reference>
<accession>A0A1H1ZZP2</accession>
<dbReference type="Gene3D" id="3.40.50.150">
    <property type="entry name" value="Vaccinia Virus protein VP39"/>
    <property type="match status" value="1"/>
</dbReference>
<dbReference type="PANTHER" id="PTHR43464:SF82">
    <property type="entry name" value="METHYLTRANSFERASE DOMAIN-CONTAINING PROTEIN"/>
    <property type="match status" value="1"/>
</dbReference>
<dbReference type="RefSeq" id="WP_091529829.1">
    <property type="nucleotide sequence ID" value="NZ_LT629772.1"/>
</dbReference>
<organism evidence="2 3">
    <name type="scientific">Microlunatus soli</name>
    <dbReference type="NCBI Taxonomy" id="630515"/>
    <lineage>
        <taxon>Bacteria</taxon>
        <taxon>Bacillati</taxon>
        <taxon>Actinomycetota</taxon>
        <taxon>Actinomycetes</taxon>
        <taxon>Propionibacteriales</taxon>
        <taxon>Propionibacteriaceae</taxon>
        <taxon>Microlunatus</taxon>
    </lineage>
</organism>
<dbReference type="InterPro" id="IPR013217">
    <property type="entry name" value="Methyltransf_12"/>
</dbReference>
<evidence type="ECO:0000259" key="1">
    <source>
        <dbReference type="Pfam" id="PF08242"/>
    </source>
</evidence>
<dbReference type="EMBL" id="LT629772">
    <property type="protein sequence ID" value="SDT39069.1"/>
    <property type="molecule type" value="Genomic_DNA"/>
</dbReference>
<dbReference type="Pfam" id="PF08242">
    <property type="entry name" value="Methyltransf_12"/>
    <property type="match status" value="1"/>
</dbReference>
<keyword evidence="2" id="KW-0489">Methyltransferase</keyword>
<dbReference type="Proteomes" id="UP000199103">
    <property type="component" value="Chromosome I"/>
</dbReference>
<keyword evidence="3" id="KW-1185">Reference proteome</keyword>
<dbReference type="CDD" id="cd02440">
    <property type="entry name" value="AdoMet_MTases"/>
    <property type="match status" value="1"/>
</dbReference>
<name>A0A1H1ZZP2_9ACTN</name>
<gene>
    <name evidence="2" type="ORF">SAMN04489812_5563</name>
</gene>
<evidence type="ECO:0000313" key="2">
    <source>
        <dbReference type="EMBL" id="SDT39069.1"/>
    </source>
</evidence>
<dbReference type="AlphaFoldDB" id="A0A1H1ZZP2"/>
<proteinExistence type="predicted"/>